<evidence type="ECO:0000313" key="2">
    <source>
        <dbReference type="EnsemblFungi" id="MAPG_07809T0"/>
    </source>
</evidence>
<dbReference type="VEuPathDB" id="FungiDB:MAPG_07809"/>
<keyword evidence="3" id="KW-1185">Reference proteome</keyword>
<dbReference type="EMBL" id="GL876972">
    <property type="protein sequence ID" value="KLU88826.1"/>
    <property type="molecule type" value="Genomic_DNA"/>
</dbReference>
<dbReference type="EMBL" id="ADBL01001896">
    <property type="status" value="NOT_ANNOTATED_CDS"/>
    <property type="molecule type" value="Genomic_DNA"/>
</dbReference>
<dbReference type="OrthoDB" id="4508560at2759"/>
<dbReference type="Proteomes" id="UP000011715">
    <property type="component" value="Unassembled WGS sequence"/>
</dbReference>
<reference evidence="3" key="1">
    <citation type="submission" date="2010-05" db="EMBL/GenBank/DDBJ databases">
        <title>The genome sequence of Magnaporthe poae strain ATCC 64411.</title>
        <authorList>
            <person name="Ma L.-J."/>
            <person name="Dead R."/>
            <person name="Young S."/>
            <person name="Zeng Q."/>
            <person name="Koehrsen M."/>
            <person name="Alvarado L."/>
            <person name="Berlin A."/>
            <person name="Chapman S.B."/>
            <person name="Chen Z."/>
            <person name="Freedman E."/>
            <person name="Gellesch M."/>
            <person name="Goldberg J."/>
            <person name="Griggs A."/>
            <person name="Gujja S."/>
            <person name="Heilman E.R."/>
            <person name="Heiman D."/>
            <person name="Hepburn T."/>
            <person name="Howarth C."/>
            <person name="Jen D."/>
            <person name="Larson L."/>
            <person name="Mehta T."/>
            <person name="Neiman D."/>
            <person name="Pearson M."/>
            <person name="Roberts A."/>
            <person name="Saif S."/>
            <person name="Shea T."/>
            <person name="Shenoy N."/>
            <person name="Sisk P."/>
            <person name="Stolte C."/>
            <person name="Sykes S."/>
            <person name="Walk T."/>
            <person name="White J."/>
            <person name="Yandava C."/>
            <person name="Haas B."/>
            <person name="Nusbaum C."/>
            <person name="Birren B."/>
        </authorList>
    </citation>
    <scope>NUCLEOTIDE SEQUENCE [LARGE SCALE GENOMIC DNA]</scope>
    <source>
        <strain evidence="3">ATCC 64411 / 73-15</strain>
    </source>
</reference>
<dbReference type="eggNOG" id="ENOG502RNGW">
    <property type="taxonomic scope" value="Eukaryota"/>
</dbReference>
<evidence type="ECO:0000313" key="3">
    <source>
        <dbReference type="Proteomes" id="UP000011715"/>
    </source>
</evidence>
<dbReference type="EnsemblFungi" id="MAPG_07809T0">
    <property type="protein sequence ID" value="MAPG_07809T0"/>
    <property type="gene ID" value="MAPG_07809"/>
</dbReference>
<sequence length="219" mass="24729">MATVPANNMPVEIPMLEPGASNHIEWREAITVYFHQSGTMKFITHGYATRPDGDDLDKGVEKWEAGMAMTCFCIRKFLARVWNDFAYFSGNLEVDAVDESNAKTLWSAVESYISDRLNKTYDLLESYHSMSASTYTTVEEYFYRWKGIVAALEQAGVQTDDRHHVRNLINGLTSIYPNLSDALVEDLPHKMTSSSLMVEICRYSGRLYMRLQAAGASAP</sequence>
<reference evidence="2" key="4">
    <citation type="journal article" date="2015" name="G3 (Bethesda)">
        <title>Genome sequences of three phytopathogenic species of the Magnaporthaceae family of fungi.</title>
        <authorList>
            <person name="Okagaki L.H."/>
            <person name="Nunes C.C."/>
            <person name="Sailsbery J."/>
            <person name="Clay B."/>
            <person name="Brown D."/>
            <person name="John T."/>
            <person name="Oh Y."/>
            <person name="Young N."/>
            <person name="Fitzgerald M."/>
            <person name="Haas B.J."/>
            <person name="Zeng Q."/>
            <person name="Young S."/>
            <person name="Adiconis X."/>
            <person name="Fan L."/>
            <person name="Levin J.Z."/>
            <person name="Mitchell T.K."/>
            <person name="Okubara P.A."/>
            <person name="Farman M.L."/>
            <person name="Kohn L.M."/>
            <person name="Birren B."/>
            <person name="Ma L.-J."/>
            <person name="Dean R.A."/>
        </authorList>
    </citation>
    <scope>NUCLEOTIDE SEQUENCE</scope>
    <source>
        <strain evidence="2">ATCC 64411 / 73-15</strain>
    </source>
</reference>
<proteinExistence type="predicted"/>
<accession>A0A0C4E5N5</accession>
<gene>
    <name evidence="1" type="ORF">MAPG_07809</name>
</gene>
<protein>
    <submittedName>
        <fullName evidence="1 2">Uncharacterized protein</fullName>
    </submittedName>
</protein>
<reference evidence="2" key="5">
    <citation type="submission" date="2015-06" db="UniProtKB">
        <authorList>
            <consortium name="EnsemblFungi"/>
        </authorList>
    </citation>
    <scope>IDENTIFICATION</scope>
    <source>
        <strain evidence="2">ATCC 64411</strain>
    </source>
</reference>
<reference evidence="1" key="2">
    <citation type="submission" date="2010-05" db="EMBL/GenBank/DDBJ databases">
        <title>The Genome Sequence of Magnaporthe poae strain ATCC 64411.</title>
        <authorList>
            <consortium name="The Broad Institute Genome Sequencing Platform"/>
            <consortium name="Broad Institute Genome Sequencing Center for Infectious Disease"/>
            <person name="Ma L.-J."/>
            <person name="Dead R."/>
            <person name="Young S."/>
            <person name="Zeng Q."/>
            <person name="Koehrsen M."/>
            <person name="Alvarado L."/>
            <person name="Berlin A."/>
            <person name="Chapman S.B."/>
            <person name="Chen Z."/>
            <person name="Freedman E."/>
            <person name="Gellesch M."/>
            <person name="Goldberg J."/>
            <person name="Griggs A."/>
            <person name="Gujja S."/>
            <person name="Heilman E.R."/>
            <person name="Heiman D."/>
            <person name="Hepburn T."/>
            <person name="Howarth C."/>
            <person name="Jen D."/>
            <person name="Larson L."/>
            <person name="Mehta T."/>
            <person name="Neiman D."/>
            <person name="Pearson M."/>
            <person name="Roberts A."/>
            <person name="Saif S."/>
            <person name="Shea T."/>
            <person name="Shenoy N."/>
            <person name="Sisk P."/>
            <person name="Stolte C."/>
            <person name="Sykes S."/>
            <person name="Walk T."/>
            <person name="White J."/>
            <person name="Yandava C."/>
            <person name="Haas B."/>
            <person name="Nusbaum C."/>
            <person name="Birren B."/>
        </authorList>
    </citation>
    <scope>NUCLEOTIDE SEQUENCE</scope>
    <source>
        <strain evidence="1">ATCC 64411</strain>
    </source>
</reference>
<reference evidence="1" key="3">
    <citation type="submission" date="2011-03" db="EMBL/GenBank/DDBJ databases">
        <title>Annotation of Magnaporthe poae ATCC 64411.</title>
        <authorList>
            <person name="Ma L.-J."/>
            <person name="Dead R."/>
            <person name="Young S.K."/>
            <person name="Zeng Q."/>
            <person name="Gargeya S."/>
            <person name="Fitzgerald M."/>
            <person name="Haas B."/>
            <person name="Abouelleil A."/>
            <person name="Alvarado L."/>
            <person name="Arachchi H.M."/>
            <person name="Berlin A."/>
            <person name="Brown A."/>
            <person name="Chapman S.B."/>
            <person name="Chen Z."/>
            <person name="Dunbar C."/>
            <person name="Freedman E."/>
            <person name="Gearin G."/>
            <person name="Gellesch M."/>
            <person name="Goldberg J."/>
            <person name="Griggs A."/>
            <person name="Gujja S."/>
            <person name="Heiman D."/>
            <person name="Howarth C."/>
            <person name="Larson L."/>
            <person name="Lui A."/>
            <person name="MacDonald P.J.P."/>
            <person name="Mehta T."/>
            <person name="Montmayeur A."/>
            <person name="Murphy C."/>
            <person name="Neiman D."/>
            <person name="Pearson M."/>
            <person name="Priest M."/>
            <person name="Roberts A."/>
            <person name="Saif S."/>
            <person name="Shea T."/>
            <person name="Shenoy N."/>
            <person name="Sisk P."/>
            <person name="Stolte C."/>
            <person name="Sykes S."/>
            <person name="Yandava C."/>
            <person name="Wortman J."/>
            <person name="Nusbaum C."/>
            <person name="Birren B."/>
        </authorList>
    </citation>
    <scope>NUCLEOTIDE SEQUENCE</scope>
    <source>
        <strain evidence="1">ATCC 64411</strain>
    </source>
</reference>
<name>A0A0C4E5N5_MAGP6</name>
<organism evidence="2 3">
    <name type="scientific">Magnaporthiopsis poae (strain ATCC 64411 / 73-15)</name>
    <name type="common">Kentucky bluegrass fungus</name>
    <name type="synonym">Magnaporthe poae</name>
    <dbReference type="NCBI Taxonomy" id="644358"/>
    <lineage>
        <taxon>Eukaryota</taxon>
        <taxon>Fungi</taxon>
        <taxon>Dikarya</taxon>
        <taxon>Ascomycota</taxon>
        <taxon>Pezizomycotina</taxon>
        <taxon>Sordariomycetes</taxon>
        <taxon>Sordariomycetidae</taxon>
        <taxon>Magnaporthales</taxon>
        <taxon>Magnaporthaceae</taxon>
        <taxon>Magnaporthiopsis</taxon>
    </lineage>
</organism>
<dbReference type="AlphaFoldDB" id="A0A0C4E5N5"/>
<evidence type="ECO:0000313" key="1">
    <source>
        <dbReference type="EMBL" id="KLU88826.1"/>
    </source>
</evidence>